<organism evidence="3 4">
    <name type="scientific">Saccharomonospora xinjiangensis XJ-54</name>
    <dbReference type="NCBI Taxonomy" id="882086"/>
    <lineage>
        <taxon>Bacteria</taxon>
        <taxon>Bacillati</taxon>
        <taxon>Actinomycetota</taxon>
        <taxon>Actinomycetes</taxon>
        <taxon>Pseudonocardiales</taxon>
        <taxon>Pseudonocardiaceae</taxon>
        <taxon>Saccharomonospora</taxon>
    </lineage>
</organism>
<dbReference type="SUPFAM" id="SSF51695">
    <property type="entry name" value="PLC-like phosphodiesterases"/>
    <property type="match status" value="1"/>
</dbReference>
<dbReference type="CDD" id="cd08589">
    <property type="entry name" value="PI-PLCc_SaPLC1_like"/>
    <property type="match status" value="1"/>
</dbReference>
<sequence>MPPHRFRAPLAVAAVAAATGLLLTPASSDAGQNPPTGEVVRLNQIQAVGTHNSYHRELTDEEKAVQQLTDRNWWNLAYSHASLSDQLREQAVRSIELDVFPDPDGGLYTEPLVRRDAGLGPIDDPRMRRPGTKVLHWADHDYGTSCATLVDCLRQVRDFSDANPGHVPIVIMLEFKQTDPAKEALGGPTSPPWDEANLDTVDAEIRSVFGEDDMITPDDLRVPGRTLEESVLSRGWPTLRESRGTVLFLMDNSRGPARDNYLKGRPNLEGRVLFTNASPGDPDAAYVQRNDPTGSGEEEIRALVREGYLVRTRADVPFHEARSGDTSRLEAALSSGAQIISTDFPAVGLAARHQSDYVARIPGGTPARCNPVNAPRQCTSAHLDRLPVRP</sequence>
<accession>I0V839</accession>
<proteinExistence type="predicted"/>
<dbReference type="GO" id="GO:0008081">
    <property type="term" value="F:phosphoric diester hydrolase activity"/>
    <property type="evidence" value="ECO:0007669"/>
    <property type="project" value="InterPro"/>
</dbReference>
<dbReference type="Gene3D" id="3.20.20.190">
    <property type="entry name" value="Phosphatidylinositol (PI) phosphodiesterase"/>
    <property type="match status" value="1"/>
</dbReference>
<dbReference type="InterPro" id="IPR017946">
    <property type="entry name" value="PLC-like_Pdiesterase_TIM-brl"/>
</dbReference>
<keyword evidence="4" id="KW-1185">Reference proteome</keyword>
<dbReference type="EMBL" id="JH636049">
    <property type="protein sequence ID" value="EID56292.1"/>
    <property type="molecule type" value="Genomic_DNA"/>
</dbReference>
<dbReference type="RefSeq" id="WP_006240526.1">
    <property type="nucleotide sequence ID" value="NZ_JH636049.1"/>
</dbReference>
<dbReference type="OrthoDB" id="195526at2"/>
<dbReference type="STRING" id="882086.SacxiDRAFT_4104"/>
<reference evidence="3 4" key="1">
    <citation type="submission" date="2012-01" db="EMBL/GenBank/DDBJ databases">
        <title>Improved High-Quality Draft sequence of Saccharomonospora xinjiangensis XJ-54.</title>
        <authorList>
            <consortium name="US DOE Joint Genome Institute"/>
            <person name="Lucas S."/>
            <person name="Han J."/>
            <person name="Lapidus A."/>
            <person name="Cheng J.-F."/>
            <person name="Goodwin L."/>
            <person name="Pitluck S."/>
            <person name="Peters L."/>
            <person name="Mikhailova N."/>
            <person name="Teshima H."/>
            <person name="Detter J.C."/>
            <person name="Han C."/>
            <person name="Tapia R."/>
            <person name="Land M."/>
            <person name="Hauser L."/>
            <person name="Kyrpides N."/>
            <person name="Ivanova N."/>
            <person name="Pagani I."/>
            <person name="Brambilla E.-M."/>
            <person name="Klenk H.-P."/>
            <person name="Woyke T."/>
        </authorList>
    </citation>
    <scope>NUCLEOTIDE SEQUENCE [LARGE SCALE GENOMIC DNA]</scope>
    <source>
        <strain evidence="3 4">XJ-54</strain>
    </source>
</reference>
<keyword evidence="2" id="KW-0732">Signal</keyword>
<dbReference type="InterPro" id="IPR032075">
    <property type="entry name" value="PI-PLC-C1"/>
</dbReference>
<evidence type="ECO:0000313" key="3">
    <source>
        <dbReference type="EMBL" id="EID56292.1"/>
    </source>
</evidence>
<evidence type="ECO:0000256" key="1">
    <source>
        <dbReference type="SAM" id="MobiDB-lite"/>
    </source>
</evidence>
<name>I0V839_9PSEU</name>
<dbReference type="GO" id="GO:0006629">
    <property type="term" value="P:lipid metabolic process"/>
    <property type="evidence" value="ECO:0007669"/>
    <property type="project" value="InterPro"/>
</dbReference>
<dbReference type="Pfam" id="PF16670">
    <property type="entry name" value="PI-PLC-C1"/>
    <property type="match status" value="1"/>
</dbReference>
<gene>
    <name evidence="3" type="ORF">SacxiDRAFT_4104</name>
</gene>
<dbReference type="Proteomes" id="UP000004691">
    <property type="component" value="Unassembled WGS sequence"/>
</dbReference>
<dbReference type="HOGENOM" id="CLU_045947_0_0_11"/>
<evidence type="ECO:0000256" key="2">
    <source>
        <dbReference type="SAM" id="SignalP"/>
    </source>
</evidence>
<evidence type="ECO:0000313" key="4">
    <source>
        <dbReference type="Proteomes" id="UP000004691"/>
    </source>
</evidence>
<feature type="signal peptide" evidence="2">
    <location>
        <begin position="1"/>
        <end position="30"/>
    </location>
</feature>
<evidence type="ECO:0008006" key="5">
    <source>
        <dbReference type="Google" id="ProtNLM"/>
    </source>
</evidence>
<dbReference type="AlphaFoldDB" id="I0V839"/>
<feature type="chain" id="PRO_5038892182" description="Phosphoinositide phospholipase C, Ca2+-dependent" evidence="2">
    <location>
        <begin position="31"/>
        <end position="390"/>
    </location>
</feature>
<protein>
    <recommendedName>
        <fullName evidence="5">Phosphoinositide phospholipase C, Ca2+-dependent</fullName>
    </recommendedName>
</protein>
<feature type="region of interest" description="Disordered" evidence="1">
    <location>
        <begin position="276"/>
        <end position="295"/>
    </location>
</feature>
<dbReference type="eggNOG" id="COG0121">
    <property type="taxonomic scope" value="Bacteria"/>
</dbReference>